<sequence length="121" mass="14638">MNKIQHYLFVYGTLMKGLINHQYLINQEFICEAEILDFGLYNVTENYPGIIRKQNSRVKGELYKIEEDLLKILDEFEGEEYTRIEVDVLVKENKIRAFTYLWLEDVNDKDYICYNKQPWKK</sequence>
<comment type="caution">
    <text evidence="4">The sequence shown here is derived from an EMBL/GenBank/DDBJ whole genome shotgun (WGS) entry which is preliminary data.</text>
</comment>
<organism evidence="4 5">
    <name type="scientific">Clostridium polyendosporum</name>
    <dbReference type="NCBI Taxonomy" id="69208"/>
    <lineage>
        <taxon>Bacteria</taxon>
        <taxon>Bacillati</taxon>
        <taxon>Bacillota</taxon>
        <taxon>Clostridia</taxon>
        <taxon>Eubacteriales</taxon>
        <taxon>Clostridiaceae</taxon>
        <taxon>Clostridium</taxon>
    </lineage>
</organism>
<gene>
    <name evidence="4" type="ORF">CPJCM30710_26760</name>
</gene>
<keyword evidence="1" id="KW-0808">Transferase</keyword>
<dbReference type="EMBL" id="BOPZ01000025">
    <property type="protein sequence ID" value="GIM30010.1"/>
    <property type="molecule type" value="Genomic_DNA"/>
</dbReference>
<dbReference type="InterPro" id="IPR036568">
    <property type="entry name" value="GGCT-like_sf"/>
</dbReference>
<dbReference type="SUPFAM" id="SSF110857">
    <property type="entry name" value="Gamma-glutamyl cyclotransferase-like"/>
    <property type="match status" value="1"/>
</dbReference>
<dbReference type="PANTHER" id="PTHR31544:SF2">
    <property type="entry name" value="AIG2-LIKE PROTEIN D"/>
    <property type="match status" value="1"/>
</dbReference>
<dbReference type="PANTHER" id="PTHR31544">
    <property type="entry name" value="AIG2-LIKE PROTEIN D"/>
    <property type="match status" value="1"/>
</dbReference>
<dbReference type="AlphaFoldDB" id="A0A919S2F9"/>
<feature type="domain" description="Gamma-glutamylcyclotransferase AIG2-like" evidence="3">
    <location>
        <begin position="8"/>
        <end position="120"/>
    </location>
</feature>
<evidence type="ECO:0000256" key="2">
    <source>
        <dbReference type="ARBA" id="ARBA00030602"/>
    </source>
</evidence>
<dbReference type="CDD" id="cd06661">
    <property type="entry name" value="GGCT_like"/>
    <property type="match status" value="1"/>
</dbReference>
<evidence type="ECO:0000313" key="5">
    <source>
        <dbReference type="Proteomes" id="UP000679179"/>
    </source>
</evidence>
<evidence type="ECO:0000259" key="3">
    <source>
        <dbReference type="Pfam" id="PF06094"/>
    </source>
</evidence>
<dbReference type="Pfam" id="PF06094">
    <property type="entry name" value="GGACT"/>
    <property type="match status" value="1"/>
</dbReference>
<dbReference type="Gene3D" id="3.10.490.10">
    <property type="entry name" value="Gamma-glutamyl cyclotransferase-like"/>
    <property type="match status" value="1"/>
</dbReference>
<keyword evidence="5" id="KW-1185">Reference proteome</keyword>
<dbReference type="RefSeq" id="WP_212904690.1">
    <property type="nucleotide sequence ID" value="NZ_BOPZ01000025.1"/>
</dbReference>
<protein>
    <recommendedName>
        <fullName evidence="2">Putative gamma-glutamylcyclotransferase</fullName>
    </recommendedName>
</protein>
<dbReference type="InterPro" id="IPR045038">
    <property type="entry name" value="AIG2-like"/>
</dbReference>
<accession>A0A919S2F9</accession>
<proteinExistence type="predicted"/>
<dbReference type="InterPro" id="IPR013024">
    <property type="entry name" value="GGCT-like"/>
</dbReference>
<name>A0A919S2F9_9CLOT</name>
<evidence type="ECO:0000256" key="1">
    <source>
        <dbReference type="ARBA" id="ARBA00022679"/>
    </source>
</evidence>
<dbReference type="Proteomes" id="UP000679179">
    <property type="component" value="Unassembled WGS sequence"/>
</dbReference>
<dbReference type="GO" id="GO:0016740">
    <property type="term" value="F:transferase activity"/>
    <property type="evidence" value="ECO:0007669"/>
    <property type="project" value="UniProtKB-KW"/>
</dbReference>
<dbReference type="InterPro" id="IPR009288">
    <property type="entry name" value="AIG2-like_dom"/>
</dbReference>
<evidence type="ECO:0000313" key="4">
    <source>
        <dbReference type="EMBL" id="GIM30010.1"/>
    </source>
</evidence>
<reference evidence="4" key="1">
    <citation type="submission" date="2021-03" db="EMBL/GenBank/DDBJ databases">
        <title>Taxonomic study of Clostridium polyendosporum from meadow-gley soil under rice.</title>
        <authorList>
            <person name="Kobayashi H."/>
            <person name="Tanizawa Y."/>
            <person name="Yagura M."/>
        </authorList>
    </citation>
    <scope>NUCLEOTIDE SEQUENCE</scope>
    <source>
        <strain evidence="4">JCM 30710</strain>
    </source>
</reference>